<organism evidence="1 2">
    <name type="scientific">Armillaria ostoyae</name>
    <name type="common">Armillaria root rot fungus</name>
    <dbReference type="NCBI Taxonomy" id="47428"/>
    <lineage>
        <taxon>Eukaryota</taxon>
        <taxon>Fungi</taxon>
        <taxon>Dikarya</taxon>
        <taxon>Basidiomycota</taxon>
        <taxon>Agaricomycotina</taxon>
        <taxon>Agaricomycetes</taxon>
        <taxon>Agaricomycetidae</taxon>
        <taxon>Agaricales</taxon>
        <taxon>Marasmiineae</taxon>
        <taxon>Physalacriaceae</taxon>
        <taxon>Armillaria</taxon>
    </lineage>
</organism>
<reference evidence="2" key="1">
    <citation type="journal article" date="2017" name="Nat. Ecol. Evol.">
        <title>Genome expansion and lineage-specific genetic innovations in the forest pathogenic fungi Armillaria.</title>
        <authorList>
            <person name="Sipos G."/>
            <person name="Prasanna A.N."/>
            <person name="Walter M.C."/>
            <person name="O'Connor E."/>
            <person name="Balint B."/>
            <person name="Krizsan K."/>
            <person name="Kiss B."/>
            <person name="Hess J."/>
            <person name="Varga T."/>
            <person name="Slot J."/>
            <person name="Riley R."/>
            <person name="Boka B."/>
            <person name="Rigling D."/>
            <person name="Barry K."/>
            <person name="Lee J."/>
            <person name="Mihaltcheva S."/>
            <person name="LaButti K."/>
            <person name="Lipzen A."/>
            <person name="Waldron R."/>
            <person name="Moloney N.M."/>
            <person name="Sperisen C."/>
            <person name="Kredics L."/>
            <person name="Vagvoelgyi C."/>
            <person name="Patrignani A."/>
            <person name="Fitzpatrick D."/>
            <person name="Nagy I."/>
            <person name="Doyle S."/>
            <person name="Anderson J.B."/>
            <person name="Grigoriev I.V."/>
            <person name="Gueldener U."/>
            <person name="Muensterkoetter M."/>
            <person name="Nagy L.G."/>
        </authorList>
    </citation>
    <scope>NUCLEOTIDE SEQUENCE [LARGE SCALE GENOMIC DNA]</scope>
    <source>
        <strain evidence="2">C18/9</strain>
    </source>
</reference>
<sequence length="557" mass="61881">MRLQAWAGLGPSLTNWLYEPGRLLSRLSPVFSIIPIYFVAGTVLQITSSGVLGKFHLPPPLTTYNYSATNHMGSYSGLDDIFGQSVEGFIFAVEDNTGLWQAARQNMYLPSINNTQTPGLQGRLLHDIPDVVHNTFDLAHVNGTRINVQCSQPQDVLMEALLLPQDINDLSVALHSNDSKYVSNATNTDYNDQVWLNVSMSAPPYWDSSVPGLNFSSLWSQLPYSFETDQTRMELPTKIILQNWAFPSNTNVSFGHHQVIFALVTGDPSVLIRDSNNSTGIFSNFTIIPGRNVSDCLHECNIWHVIGCSMHTTQVNVSVTETGLLPEEFTQEEHASHEWVSFEWEPQSEVIMDRQFLIIFSPAPSFDDPTGETAIARGYTGAERLLKRALVSPDGWQPTGMDLSQLENDMELLSASYFWNFWQTCDFPKALAPNYVECDAFLFNFLPHWDRFVAADFTRTEARARLEVVIWKAAVSVGCSLVMVVVAMVLLGMKTDLGPGESLKGTRFVETVALMRGSGLPGHVVDIGVDRVPLRYRVSKDGSEANLDADIEADISA</sequence>
<evidence type="ECO:0000313" key="2">
    <source>
        <dbReference type="Proteomes" id="UP000219338"/>
    </source>
</evidence>
<proteinExistence type="predicted"/>
<dbReference type="AlphaFoldDB" id="A0A284RN33"/>
<gene>
    <name evidence="1" type="ORF">ARMOST_13557</name>
</gene>
<dbReference type="EMBL" id="FUEG01000011">
    <property type="protein sequence ID" value="SJL10173.1"/>
    <property type="molecule type" value="Genomic_DNA"/>
</dbReference>
<keyword evidence="2" id="KW-1185">Reference proteome</keyword>
<dbReference type="Proteomes" id="UP000219338">
    <property type="component" value="Unassembled WGS sequence"/>
</dbReference>
<protein>
    <submittedName>
        <fullName evidence="1">Uncharacterized protein</fullName>
    </submittedName>
</protein>
<evidence type="ECO:0000313" key="1">
    <source>
        <dbReference type="EMBL" id="SJL10173.1"/>
    </source>
</evidence>
<name>A0A284RN33_ARMOS</name>
<dbReference type="OrthoDB" id="2965231at2759"/>
<accession>A0A284RN33</accession>